<dbReference type="SUPFAM" id="SSF48452">
    <property type="entry name" value="TPR-like"/>
    <property type="match status" value="1"/>
</dbReference>
<dbReference type="SUPFAM" id="SSF52540">
    <property type="entry name" value="P-loop containing nucleoside triphosphate hydrolases"/>
    <property type="match status" value="1"/>
</dbReference>
<feature type="repeat" description="ANK" evidence="8">
    <location>
        <begin position="1132"/>
        <end position="1164"/>
    </location>
</feature>
<dbReference type="InterPro" id="IPR011990">
    <property type="entry name" value="TPR-like_helical_dom_sf"/>
</dbReference>
<dbReference type="EMBL" id="CADEPI010000024">
    <property type="protein sequence ID" value="CAB3366197.1"/>
    <property type="molecule type" value="Genomic_DNA"/>
</dbReference>
<comment type="caution">
    <text evidence="14">The sequence shown here is derived from an EMBL/GenBank/DDBJ whole genome shotgun (WGS) entry which is preliminary data.</text>
</comment>
<dbReference type="InterPro" id="IPR056884">
    <property type="entry name" value="NPHP3-like_N"/>
</dbReference>
<dbReference type="SMART" id="SM00248">
    <property type="entry name" value="ANK"/>
    <property type="match status" value="10"/>
</dbReference>
<dbReference type="PANTHER" id="PTHR24166">
    <property type="entry name" value="ROLLING PEBBLES, ISOFORM B"/>
    <property type="match status" value="1"/>
</dbReference>
<keyword evidence="3 9" id="KW-0802">TPR repeat</keyword>
<reference evidence="14 15" key="1">
    <citation type="submission" date="2020-04" db="EMBL/GenBank/DDBJ databases">
        <authorList>
            <person name="Alioto T."/>
            <person name="Alioto T."/>
            <person name="Gomez Garrido J."/>
        </authorList>
    </citation>
    <scope>NUCLEOTIDE SEQUENCE [LARGE SCALE GENOMIC DNA]</scope>
</reference>
<keyword evidence="15" id="KW-1185">Reference proteome</keyword>
<keyword evidence="2" id="KW-0677">Repeat</keyword>
<dbReference type="Proteomes" id="UP000494165">
    <property type="component" value="Unassembled WGS sequence"/>
</dbReference>
<dbReference type="PROSITE" id="PS50005">
    <property type="entry name" value="TPR"/>
    <property type="match status" value="1"/>
</dbReference>
<evidence type="ECO:0000256" key="3">
    <source>
        <dbReference type="ARBA" id="ARBA00022803"/>
    </source>
</evidence>
<feature type="domain" description="TANC1/2-like winged helix" evidence="13">
    <location>
        <begin position="648"/>
        <end position="801"/>
    </location>
</feature>
<evidence type="ECO:0000256" key="5">
    <source>
        <dbReference type="ARBA" id="ARBA00023043"/>
    </source>
</evidence>
<evidence type="ECO:0000256" key="7">
    <source>
        <dbReference type="ARBA" id="ARBA00038259"/>
    </source>
</evidence>
<sequence length="1349" mass="148813">MNFEMTSSTGSTKGSKSAHRNSASFTSSQTRPSSESSSSLWPSRPSKSSRLSTSTVMSKSFSGAEPSVRTKLYYGMSSRNARSGSRLIQNPPLAASTAAKQDSSESWGSSVFRKIRSFWSGGSNSSLNVNQIDKEDLLDPKRPLPIMTSSTPGNFECEHHDYNPHLQLREGSNNNNWGGSLQRKFPNLSKSRHQQDDCMSLASIEAMDTKSTNSPYSTMKKSTDSCHLDQSSSESMYSGGLSQHRLSYAGFYPSSDDSNTMDRHYGSIRRSIRKEKAPQKMSVKSSSALTSSLMHSSAPLLRPLFFEIPQLEPDPPFIGRHWLYKQILNGVMTEKGQGFLIIGNQGTGKTAILLQLVEQSCFGRGQVMHPDDQLNNMRCDEMFTLAQMVVGYHFCQADNSITCLVPEFVHSLAAQLYQAPQMEAYRQQLISESHLQNMVSIDECIADPDRALTRGVLEPLTFLAQHDRISSSMPYIILIDAMGEAEYHRPEYTPAIIAFLVKHMSSFPPWLKIIATVQTPLQKLAAQLPFQRISLDRTHANENLQRDMLEYIKFRIRSSPKIQNNISSPSSSMTSSFTGSMTGSVSSPFDHVHSKFAQHLSTLAQGSFLFAKLTLDLMDAGHLVAKAAGYRVLPTSLHQLYLLRCNLRFTSESSYSKIEPLLAVCLASMHPLNLIEIYHSATSLQNEPDNWDTFAEKFSMLEGMLVKRTDDTYMFFHSSFRDWLLKGNGSEENKYICDVKKGHAGIALRFCRVQQPLNAEHTLELSHHILKAHIFKNAPNMPKCLTSRDMQAQWLLSASEAVTSALCCARNVFSPNRKVSRLLLLSGANANAQTEALRGVPILCAAAHLGYSEFVSTLLEFGAQPRLTDAKGATPLILAAAAGHQTVVSTLLAAQGADTLVGVADDSGRCPLVHAASGGHLEIVRKLLEFPWAQPKVESTFQIGTPSSRDEPVIIEKTGLDKTQAKHQALVAAAAKGQTEVVLCLLEDRKVPIDIPNSLTGETALTAAASGGHVTTCQALLQKSASVMVPNAKGLMPLCVSVKEGHWPTAEIFLQKGVPVDQADYHGRTALMYAASEGHLTIVQLLVQNCASIHRVDKEGISALCHACHKGRAQVAKFLIDSGADVNQCDKNGRTPLDAASSQCNPEILELLLESNAAVDRNDVNGLRPLEKAILSSNVPIVQCFLKKRPSLNSATWQAAQGKPEMLLMLLQRLLEDGNLLYKRGRYQEASSRYYYAIKKLPPTSAQNSCEPFLLMHLQLLLNLSRCNLKLNNCEEAVELAEMALRIRPDSFEAFFARSRGLLVLGDLKAALEDVNQSLNLVPQQNRTARRVIVKLREDIEFQMQNSLD</sequence>
<evidence type="ECO:0000256" key="9">
    <source>
        <dbReference type="PROSITE-ProRule" id="PRU00339"/>
    </source>
</evidence>
<dbReference type="OrthoDB" id="5958958at2759"/>
<evidence type="ECO:0000256" key="10">
    <source>
        <dbReference type="SAM" id="MobiDB-lite"/>
    </source>
</evidence>
<feature type="region of interest" description="Disordered" evidence="10">
    <location>
        <begin position="1"/>
        <end position="62"/>
    </location>
</feature>
<feature type="region of interest" description="Disordered" evidence="10">
    <location>
        <begin position="210"/>
        <end position="234"/>
    </location>
</feature>
<feature type="compositionally biased region" description="Low complexity" evidence="10">
    <location>
        <begin position="22"/>
        <end position="60"/>
    </location>
</feature>
<evidence type="ECO:0000259" key="12">
    <source>
        <dbReference type="Pfam" id="PF25520"/>
    </source>
</evidence>
<name>A0A8S1CA12_9INSE</name>
<dbReference type="SUPFAM" id="SSF48403">
    <property type="entry name" value="Ankyrin repeat"/>
    <property type="match status" value="2"/>
</dbReference>
<feature type="domain" description="Nephrocystin 3-like N-terminal" evidence="11">
    <location>
        <begin position="336"/>
        <end position="516"/>
    </location>
</feature>
<feature type="region of interest" description="Disordered" evidence="10">
    <location>
        <begin position="81"/>
        <end position="106"/>
    </location>
</feature>
<dbReference type="InterPro" id="IPR058018">
    <property type="entry name" value="AAA_lid_TANC1/2"/>
</dbReference>
<feature type="repeat" description="TPR" evidence="9">
    <location>
        <begin position="1258"/>
        <end position="1291"/>
    </location>
</feature>
<dbReference type="GO" id="GO:0098794">
    <property type="term" value="C:postsynapse"/>
    <property type="evidence" value="ECO:0007669"/>
    <property type="project" value="UniProtKB-SubCell"/>
</dbReference>
<dbReference type="Pfam" id="PF25521">
    <property type="entry name" value="WHD_TANC1"/>
    <property type="match status" value="1"/>
</dbReference>
<dbReference type="InterPro" id="IPR027417">
    <property type="entry name" value="P-loop_NTPase"/>
</dbReference>
<dbReference type="InterPro" id="IPR036770">
    <property type="entry name" value="Ankyrin_rpt-contain_sf"/>
</dbReference>
<dbReference type="Pfam" id="PF24883">
    <property type="entry name" value="NPHP3_N"/>
    <property type="match status" value="1"/>
</dbReference>
<feature type="repeat" description="ANK" evidence="8">
    <location>
        <begin position="1099"/>
        <end position="1131"/>
    </location>
</feature>
<evidence type="ECO:0000256" key="4">
    <source>
        <dbReference type="ARBA" id="ARBA00023018"/>
    </source>
</evidence>
<protein>
    <recommendedName>
        <fullName evidence="16">Orc1-like AAA ATPase domain-containing protein</fullName>
    </recommendedName>
</protein>
<keyword evidence="5 8" id="KW-0040">ANK repeat</keyword>
<feature type="compositionally biased region" description="Low complexity" evidence="10">
    <location>
        <begin position="1"/>
        <end position="15"/>
    </location>
</feature>
<comment type="similarity">
    <text evidence="7">Belongs to the TANC family.</text>
</comment>
<evidence type="ECO:0000313" key="14">
    <source>
        <dbReference type="EMBL" id="CAB3366197.1"/>
    </source>
</evidence>
<dbReference type="InterPro" id="IPR058056">
    <property type="entry name" value="WH_TANC1/2"/>
</dbReference>
<dbReference type="PANTHER" id="PTHR24166:SF55">
    <property type="entry name" value="ROLLING PEBBLES, ISOFORM B"/>
    <property type="match status" value="1"/>
</dbReference>
<evidence type="ECO:0000259" key="11">
    <source>
        <dbReference type="Pfam" id="PF24883"/>
    </source>
</evidence>
<comment type="subcellular location">
    <subcellularLocation>
        <location evidence="6">Postsynapse</location>
    </subcellularLocation>
</comment>
<dbReference type="Gene3D" id="1.25.40.20">
    <property type="entry name" value="Ankyrin repeat-containing domain"/>
    <property type="match status" value="3"/>
</dbReference>
<dbReference type="Gene3D" id="1.25.40.10">
    <property type="entry name" value="Tetratricopeptide repeat domain"/>
    <property type="match status" value="1"/>
</dbReference>
<evidence type="ECO:0000256" key="2">
    <source>
        <dbReference type="ARBA" id="ARBA00022737"/>
    </source>
</evidence>
<feature type="repeat" description="ANK" evidence="8">
    <location>
        <begin position="1000"/>
        <end position="1032"/>
    </location>
</feature>
<feature type="repeat" description="ANK" evidence="8">
    <location>
        <begin position="871"/>
        <end position="898"/>
    </location>
</feature>
<evidence type="ECO:0000259" key="13">
    <source>
        <dbReference type="Pfam" id="PF25521"/>
    </source>
</evidence>
<evidence type="ECO:0000256" key="8">
    <source>
        <dbReference type="PROSITE-ProRule" id="PRU00023"/>
    </source>
</evidence>
<accession>A0A8S1CA12</accession>
<evidence type="ECO:0000256" key="1">
    <source>
        <dbReference type="ARBA" id="ARBA00022553"/>
    </source>
</evidence>
<proteinExistence type="inferred from homology"/>
<dbReference type="PROSITE" id="PS50088">
    <property type="entry name" value="ANK_REPEAT"/>
    <property type="match status" value="5"/>
</dbReference>
<organism evidence="14 15">
    <name type="scientific">Cloeon dipterum</name>
    <dbReference type="NCBI Taxonomy" id="197152"/>
    <lineage>
        <taxon>Eukaryota</taxon>
        <taxon>Metazoa</taxon>
        <taxon>Ecdysozoa</taxon>
        <taxon>Arthropoda</taxon>
        <taxon>Hexapoda</taxon>
        <taxon>Insecta</taxon>
        <taxon>Pterygota</taxon>
        <taxon>Palaeoptera</taxon>
        <taxon>Ephemeroptera</taxon>
        <taxon>Pisciforma</taxon>
        <taxon>Baetidae</taxon>
        <taxon>Cloeon</taxon>
    </lineage>
</organism>
<evidence type="ECO:0000313" key="15">
    <source>
        <dbReference type="Proteomes" id="UP000494165"/>
    </source>
</evidence>
<dbReference type="Pfam" id="PF25520">
    <property type="entry name" value="AAA_lid_TANC1"/>
    <property type="match status" value="1"/>
</dbReference>
<evidence type="ECO:0000256" key="6">
    <source>
        <dbReference type="ARBA" id="ARBA00034110"/>
    </source>
</evidence>
<feature type="compositionally biased region" description="Polar residues" evidence="10">
    <location>
        <begin position="210"/>
        <end position="220"/>
    </location>
</feature>
<dbReference type="SMART" id="SM00028">
    <property type="entry name" value="TPR"/>
    <property type="match status" value="3"/>
</dbReference>
<gene>
    <name evidence="14" type="ORF">CLODIP_2_CD01566</name>
</gene>
<keyword evidence="4" id="KW-0770">Synapse</keyword>
<feature type="domain" description="TANC1/2-like AAA+ ATPase lid" evidence="12">
    <location>
        <begin position="536"/>
        <end position="646"/>
    </location>
</feature>
<evidence type="ECO:0008006" key="16">
    <source>
        <dbReference type="Google" id="ProtNLM"/>
    </source>
</evidence>
<dbReference type="Pfam" id="PF12796">
    <property type="entry name" value="Ank_2"/>
    <property type="match status" value="3"/>
</dbReference>
<keyword evidence="1" id="KW-0597">Phosphoprotein</keyword>
<dbReference type="InterPro" id="IPR019734">
    <property type="entry name" value="TPR_rpt"/>
</dbReference>
<feature type="repeat" description="ANK" evidence="8">
    <location>
        <begin position="1066"/>
        <end position="1098"/>
    </location>
</feature>
<dbReference type="PRINTS" id="PR01415">
    <property type="entry name" value="ANKYRIN"/>
</dbReference>
<dbReference type="PROSITE" id="PS50297">
    <property type="entry name" value="ANK_REP_REGION"/>
    <property type="match status" value="4"/>
</dbReference>
<dbReference type="InterPro" id="IPR050889">
    <property type="entry name" value="Dendritic_Spine_Reg/Scaffold"/>
</dbReference>
<dbReference type="InterPro" id="IPR002110">
    <property type="entry name" value="Ankyrin_rpt"/>
</dbReference>